<dbReference type="EC" id="3.4.22.-" evidence="11"/>
<dbReference type="GO" id="GO:0016485">
    <property type="term" value="P:protein processing"/>
    <property type="evidence" value="ECO:0007669"/>
    <property type="project" value="TreeGrafter"/>
</dbReference>
<proteinExistence type="inferred from homology"/>
<gene>
    <name evidence="14" type="ORF">AMSG_06828</name>
</gene>
<reference evidence="14 15" key="1">
    <citation type="submission" date="2010-05" db="EMBL/GenBank/DDBJ databases">
        <title>The Genome Sequence of Thecamonas trahens ATCC 50062.</title>
        <authorList>
            <consortium name="The Broad Institute Genome Sequencing Platform"/>
            <person name="Russ C."/>
            <person name="Cuomo C."/>
            <person name="Shea T."/>
            <person name="Young S.K."/>
            <person name="Zeng Q."/>
            <person name="Koehrsen M."/>
            <person name="Haas B."/>
            <person name="Borodovsky M."/>
            <person name="Guigo R."/>
            <person name="Alvarado L."/>
            <person name="Berlin A."/>
            <person name="Bochicchio J."/>
            <person name="Borenstein D."/>
            <person name="Chapman S."/>
            <person name="Chen Z."/>
            <person name="Freedman E."/>
            <person name="Gellesch M."/>
            <person name="Goldberg J."/>
            <person name="Griggs A."/>
            <person name="Gujja S."/>
            <person name="Heilman E."/>
            <person name="Heiman D."/>
            <person name="Hepburn T."/>
            <person name="Howarth C."/>
            <person name="Jen D."/>
            <person name="Larson L."/>
            <person name="Mehta T."/>
            <person name="Park D."/>
            <person name="Pearson M."/>
            <person name="Roberts A."/>
            <person name="Saif S."/>
            <person name="Shenoy N."/>
            <person name="Sisk P."/>
            <person name="Stolte C."/>
            <person name="Sykes S."/>
            <person name="Thomson T."/>
            <person name="Walk T."/>
            <person name="White J."/>
            <person name="Yandava C."/>
            <person name="Burger G."/>
            <person name="Gray M.W."/>
            <person name="Holland P.W.H."/>
            <person name="King N."/>
            <person name="Lang F.B.F."/>
            <person name="Roger A.J."/>
            <person name="Ruiz-Trillo I."/>
            <person name="Lander E."/>
            <person name="Nusbaum C."/>
        </authorList>
    </citation>
    <scope>NUCLEOTIDE SEQUENCE [LARGE SCALE GENOMIC DNA]</scope>
    <source>
        <strain evidence="14 15">ATCC 50062</strain>
    </source>
</reference>
<evidence type="ECO:0000256" key="9">
    <source>
        <dbReference type="ARBA" id="ARBA00023006"/>
    </source>
</evidence>
<evidence type="ECO:0000256" key="6">
    <source>
        <dbReference type="ARBA" id="ARBA00022801"/>
    </source>
</evidence>
<comment type="catalytic activity">
    <reaction evidence="10">
        <text>[protein]-C-terminal L-amino acid-glycyl-phosphatidylethanolamide + H2O = [protein]-C-terminal L-amino acid-glycine + a 1,2-diacyl-sn-glycero-3-phosphoethanolamine</text>
        <dbReference type="Rhea" id="RHEA:67548"/>
        <dbReference type="Rhea" id="RHEA-COMP:17323"/>
        <dbReference type="Rhea" id="RHEA-COMP:17324"/>
        <dbReference type="ChEBI" id="CHEBI:15377"/>
        <dbReference type="ChEBI" id="CHEBI:64612"/>
        <dbReference type="ChEBI" id="CHEBI:172940"/>
        <dbReference type="ChEBI" id="CHEBI:172941"/>
    </reaction>
    <physiologicalReaction direction="left-to-right" evidence="10">
        <dbReference type="Rhea" id="RHEA:67549"/>
    </physiologicalReaction>
</comment>
<sequence length="295" mass="32488">MLRSGQMLLANVLVGHLLGPSWRLASPGQGRKASSRDTRLYRRILSWFADVDRPSAPYAIHHMAQLGALRHDISLGCWFGPHTTALVIAELVGLHTPRLAVYVASDSTLFRDRIRDASTPHRRPRYPFEEFDAEVADGVTIQTKRVRRVALPPDALDVRPLRSRPPLTRSAEPTRSRTVRVVPLDRSTLGLGAAWDVLGVPMVEPWDELPSRSSGTQAAASCSDNDAPSEAAGFLPLLILVPLRLGIDAVNPLYYPSLQALLAFPQSRGMMGGRPNSAFYFVASRASTRCTWIHT</sequence>
<dbReference type="OrthoDB" id="2960936at2759"/>
<comment type="similarity">
    <text evidence="2 11">Belongs to the peptidase C54 family.</text>
</comment>
<dbReference type="GO" id="GO:0015031">
    <property type="term" value="P:protein transport"/>
    <property type="evidence" value="ECO:0007669"/>
    <property type="project" value="UniProtKB-KW"/>
</dbReference>
<dbReference type="eggNOG" id="KOG2674">
    <property type="taxonomic scope" value="Eukaryota"/>
</dbReference>
<keyword evidence="9 11" id="KW-0072">Autophagy</keyword>
<comment type="function">
    <text evidence="11">Cysteine protease that plays a key role in autophagy by mediating both proteolytic activation and delipidation of ATG8 family proteins.</text>
</comment>
<dbReference type="PANTHER" id="PTHR22624:SF49">
    <property type="entry name" value="CYSTEINE PROTEASE"/>
    <property type="match status" value="1"/>
</dbReference>
<comment type="subcellular location">
    <subcellularLocation>
        <location evidence="1 11">Cytoplasm</location>
    </subcellularLocation>
</comment>
<evidence type="ECO:0000313" key="14">
    <source>
        <dbReference type="EMBL" id="KNC50344.1"/>
    </source>
</evidence>
<dbReference type="SUPFAM" id="SSF54001">
    <property type="entry name" value="Cysteine proteinases"/>
    <property type="match status" value="1"/>
</dbReference>
<dbReference type="GO" id="GO:0034727">
    <property type="term" value="P:piecemeal microautophagy of the nucleus"/>
    <property type="evidence" value="ECO:0007669"/>
    <property type="project" value="TreeGrafter"/>
</dbReference>
<keyword evidence="8 11" id="KW-0653">Protein transport</keyword>
<dbReference type="GO" id="GO:0000045">
    <property type="term" value="P:autophagosome assembly"/>
    <property type="evidence" value="ECO:0007669"/>
    <property type="project" value="TreeGrafter"/>
</dbReference>
<feature type="chain" id="PRO_5005537339" description="Cysteine protease" evidence="12">
    <location>
        <begin position="24"/>
        <end position="295"/>
    </location>
</feature>
<dbReference type="AlphaFoldDB" id="A0A0L0DDE1"/>
<dbReference type="STRING" id="461836.A0A0L0DDE1"/>
<evidence type="ECO:0000259" key="13">
    <source>
        <dbReference type="Pfam" id="PF03416"/>
    </source>
</evidence>
<evidence type="ECO:0000256" key="1">
    <source>
        <dbReference type="ARBA" id="ARBA00004496"/>
    </source>
</evidence>
<evidence type="ECO:0000256" key="2">
    <source>
        <dbReference type="ARBA" id="ARBA00010958"/>
    </source>
</evidence>
<evidence type="ECO:0000256" key="4">
    <source>
        <dbReference type="ARBA" id="ARBA00022490"/>
    </source>
</evidence>
<dbReference type="GO" id="GO:0019786">
    <property type="term" value="F:protein-phosphatidylethanolamide deconjugating activity"/>
    <property type="evidence" value="ECO:0007669"/>
    <property type="project" value="InterPro"/>
</dbReference>
<dbReference type="InterPro" id="IPR005078">
    <property type="entry name" value="Peptidase_C54"/>
</dbReference>
<evidence type="ECO:0000256" key="7">
    <source>
        <dbReference type="ARBA" id="ARBA00022807"/>
    </source>
</evidence>
<evidence type="ECO:0000313" key="15">
    <source>
        <dbReference type="Proteomes" id="UP000054408"/>
    </source>
</evidence>
<accession>A0A0L0DDE1</accession>
<keyword evidence="15" id="KW-1185">Reference proteome</keyword>
<dbReference type="GO" id="GO:0000423">
    <property type="term" value="P:mitophagy"/>
    <property type="evidence" value="ECO:0007669"/>
    <property type="project" value="TreeGrafter"/>
</dbReference>
<organism evidence="14 15">
    <name type="scientific">Thecamonas trahens ATCC 50062</name>
    <dbReference type="NCBI Taxonomy" id="461836"/>
    <lineage>
        <taxon>Eukaryota</taxon>
        <taxon>Apusozoa</taxon>
        <taxon>Apusomonadida</taxon>
        <taxon>Apusomonadidae</taxon>
        <taxon>Thecamonas</taxon>
    </lineage>
</organism>
<dbReference type="InterPro" id="IPR038765">
    <property type="entry name" value="Papain-like_cys_pep_sf"/>
</dbReference>
<keyword evidence="6 11" id="KW-0378">Hydrolase</keyword>
<evidence type="ECO:0000256" key="8">
    <source>
        <dbReference type="ARBA" id="ARBA00022927"/>
    </source>
</evidence>
<keyword evidence="4 11" id="KW-0963">Cytoplasm</keyword>
<dbReference type="Pfam" id="PF03416">
    <property type="entry name" value="Peptidase_C54"/>
    <property type="match status" value="1"/>
</dbReference>
<dbReference type="GO" id="GO:0035973">
    <property type="term" value="P:aggrephagy"/>
    <property type="evidence" value="ECO:0007669"/>
    <property type="project" value="TreeGrafter"/>
</dbReference>
<dbReference type="EMBL" id="GL349461">
    <property type="protein sequence ID" value="KNC50344.1"/>
    <property type="molecule type" value="Genomic_DNA"/>
</dbReference>
<protein>
    <recommendedName>
        <fullName evidence="11">Cysteine protease</fullName>
        <ecNumber evidence="11">3.4.22.-</ecNumber>
    </recommendedName>
</protein>
<name>A0A0L0DDE1_THETB</name>
<evidence type="ECO:0000256" key="5">
    <source>
        <dbReference type="ARBA" id="ARBA00022670"/>
    </source>
</evidence>
<evidence type="ECO:0000256" key="11">
    <source>
        <dbReference type="RuleBase" id="RU363115"/>
    </source>
</evidence>
<dbReference type="RefSeq" id="XP_013756890.1">
    <property type="nucleotide sequence ID" value="XM_013901436.1"/>
</dbReference>
<keyword evidence="3" id="KW-0813">Transport</keyword>
<evidence type="ECO:0000256" key="3">
    <source>
        <dbReference type="ARBA" id="ARBA00022448"/>
    </source>
</evidence>
<feature type="domain" description="Peptidase C54 catalytic" evidence="13">
    <location>
        <begin position="1"/>
        <end position="285"/>
    </location>
</feature>
<keyword evidence="7" id="KW-0788">Thiol protease</keyword>
<evidence type="ECO:0000256" key="12">
    <source>
        <dbReference type="SAM" id="SignalP"/>
    </source>
</evidence>
<feature type="signal peptide" evidence="12">
    <location>
        <begin position="1"/>
        <end position="23"/>
    </location>
</feature>
<dbReference type="GO" id="GO:0004197">
    <property type="term" value="F:cysteine-type endopeptidase activity"/>
    <property type="evidence" value="ECO:0007669"/>
    <property type="project" value="TreeGrafter"/>
</dbReference>
<dbReference type="InterPro" id="IPR046792">
    <property type="entry name" value="Peptidase_C54_cat"/>
</dbReference>
<dbReference type="PANTHER" id="PTHR22624">
    <property type="entry name" value="CYSTEINE PROTEASE ATG4"/>
    <property type="match status" value="1"/>
</dbReference>
<keyword evidence="5 11" id="KW-0645">Protease</keyword>
<dbReference type="GO" id="GO:0005737">
    <property type="term" value="C:cytoplasm"/>
    <property type="evidence" value="ECO:0007669"/>
    <property type="project" value="UniProtKB-SubCell"/>
</dbReference>
<evidence type="ECO:0000256" key="10">
    <source>
        <dbReference type="ARBA" id="ARBA00029362"/>
    </source>
</evidence>
<dbReference type="Proteomes" id="UP000054408">
    <property type="component" value="Unassembled WGS sequence"/>
</dbReference>
<keyword evidence="12" id="KW-0732">Signal</keyword>
<dbReference type="GeneID" id="25565906"/>